<evidence type="ECO:0000256" key="2">
    <source>
        <dbReference type="SAM" id="Phobius"/>
    </source>
</evidence>
<keyword evidence="2" id="KW-0472">Membrane</keyword>
<feature type="transmembrane region" description="Helical" evidence="2">
    <location>
        <begin position="26"/>
        <end position="50"/>
    </location>
</feature>
<sequence>MNLPLLLAQADEQATPLEQLPPTERAAVLMSLLALVLTGLALIGLTMVGARWVRRVVRERTPPRQWPQPGSPPPDRGADPPGPRSADSSDTIDARRRSDETRS</sequence>
<proteinExistence type="predicted"/>
<gene>
    <name evidence="3" type="ORF">KOR34_21580</name>
</gene>
<organism evidence="3 4">
    <name type="scientific">Posidoniimonas corsicana</name>
    <dbReference type="NCBI Taxonomy" id="1938618"/>
    <lineage>
        <taxon>Bacteria</taxon>
        <taxon>Pseudomonadati</taxon>
        <taxon>Planctomycetota</taxon>
        <taxon>Planctomycetia</taxon>
        <taxon>Pirellulales</taxon>
        <taxon>Lacipirellulaceae</taxon>
        <taxon>Posidoniimonas</taxon>
    </lineage>
</organism>
<comment type="caution">
    <text evidence="3">The sequence shown here is derived from an EMBL/GenBank/DDBJ whole genome shotgun (WGS) entry which is preliminary data.</text>
</comment>
<dbReference type="EMBL" id="SIHJ01000001">
    <property type="protein sequence ID" value="TWT37211.1"/>
    <property type="molecule type" value="Genomic_DNA"/>
</dbReference>
<evidence type="ECO:0000313" key="3">
    <source>
        <dbReference type="EMBL" id="TWT37211.1"/>
    </source>
</evidence>
<feature type="compositionally biased region" description="Basic and acidic residues" evidence="1">
    <location>
        <begin position="92"/>
        <end position="103"/>
    </location>
</feature>
<keyword evidence="2" id="KW-0812">Transmembrane</keyword>
<evidence type="ECO:0000313" key="4">
    <source>
        <dbReference type="Proteomes" id="UP000316714"/>
    </source>
</evidence>
<feature type="region of interest" description="Disordered" evidence="1">
    <location>
        <begin position="58"/>
        <end position="103"/>
    </location>
</feature>
<accession>A0A5C5VGI4</accession>
<dbReference type="RefSeq" id="WP_146564559.1">
    <property type="nucleotide sequence ID" value="NZ_SIHJ01000001.1"/>
</dbReference>
<protein>
    <submittedName>
        <fullName evidence="3">Uncharacterized protein</fullName>
    </submittedName>
</protein>
<name>A0A5C5VGI4_9BACT</name>
<keyword evidence="2" id="KW-1133">Transmembrane helix</keyword>
<dbReference type="Proteomes" id="UP000316714">
    <property type="component" value="Unassembled WGS sequence"/>
</dbReference>
<feature type="compositionally biased region" description="Pro residues" evidence="1">
    <location>
        <begin position="64"/>
        <end position="83"/>
    </location>
</feature>
<evidence type="ECO:0000256" key="1">
    <source>
        <dbReference type="SAM" id="MobiDB-lite"/>
    </source>
</evidence>
<dbReference type="AlphaFoldDB" id="A0A5C5VGI4"/>
<keyword evidence="4" id="KW-1185">Reference proteome</keyword>
<reference evidence="3 4" key="1">
    <citation type="submission" date="2019-02" db="EMBL/GenBank/DDBJ databases">
        <title>Deep-cultivation of Planctomycetes and their phenomic and genomic characterization uncovers novel biology.</title>
        <authorList>
            <person name="Wiegand S."/>
            <person name="Jogler M."/>
            <person name="Boedeker C."/>
            <person name="Pinto D."/>
            <person name="Vollmers J."/>
            <person name="Rivas-Marin E."/>
            <person name="Kohn T."/>
            <person name="Peeters S.H."/>
            <person name="Heuer A."/>
            <person name="Rast P."/>
            <person name="Oberbeckmann S."/>
            <person name="Bunk B."/>
            <person name="Jeske O."/>
            <person name="Meyerdierks A."/>
            <person name="Storesund J.E."/>
            <person name="Kallscheuer N."/>
            <person name="Luecker S."/>
            <person name="Lage O.M."/>
            <person name="Pohl T."/>
            <person name="Merkel B.J."/>
            <person name="Hornburger P."/>
            <person name="Mueller R.-W."/>
            <person name="Bruemmer F."/>
            <person name="Labrenz M."/>
            <person name="Spormann A.M."/>
            <person name="Op Den Camp H."/>
            <person name="Overmann J."/>
            <person name="Amann R."/>
            <person name="Jetten M.S.M."/>
            <person name="Mascher T."/>
            <person name="Medema M.H."/>
            <person name="Devos D.P."/>
            <person name="Kaster A.-K."/>
            <person name="Ovreas L."/>
            <person name="Rohde M."/>
            <person name="Galperin M.Y."/>
            <person name="Jogler C."/>
        </authorList>
    </citation>
    <scope>NUCLEOTIDE SEQUENCE [LARGE SCALE GENOMIC DNA]</scope>
    <source>
        <strain evidence="3 4">KOR34</strain>
    </source>
</reference>